<evidence type="ECO:0000313" key="5">
    <source>
        <dbReference type="EMBL" id="MCP1336950.1"/>
    </source>
</evidence>
<dbReference type="InterPro" id="IPR051120">
    <property type="entry name" value="ABC_AA/LPS_Transport"/>
</dbReference>
<dbReference type="PANTHER" id="PTHR45772">
    <property type="entry name" value="CONSERVED COMPONENT OF ABC TRANSPORTER FOR NATURAL AMINO ACIDS-RELATED"/>
    <property type="match status" value="1"/>
</dbReference>
<dbReference type="GO" id="GO:0005524">
    <property type="term" value="F:ATP binding"/>
    <property type="evidence" value="ECO:0007669"/>
    <property type="project" value="UniProtKB-KW"/>
</dbReference>
<dbReference type="InterPro" id="IPR032823">
    <property type="entry name" value="BCA_ABC_TP_C"/>
</dbReference>
<dbReference type="PROSITE" id="PS50893">
    <property type="entry name" value="ABC_TRANSPORTER_2"/>
    <property type="match status" value="1"/>
</dbReference>
<dbReference type="PANTHER" id="PTHR45772:SF1">
    <property type="entry name" value="ABC TRANSPORTER ATP-BINDING PROTEIN"/>
    <property type="match status" value="1"/>
</dbReference>
<keyword evidence="6" id="KW-1185">Reference proteome</keyword>
<dbReference type="InterPro" id="IPR003439">
    <property type="entry name" value="ABC_transporter-like_ATP-bd"/>
</dbReference>
<dbReference type="InterPro" id="IPR003593">
    <property type="entry name" value="AAA+_ATPase"/>
</dbReference>
<dbReference type="Gene3D" id="3.40.50.300">
    <property type="entry name" value="P-loop containing nucleotide triphosphate hydrolases"/>
    <property type="match status" value="1"/>
</dbReference>
<evidence type="ECO:0000256" key="2">
    <source>
        <dbReference type="ARBA" id="ARBA00022741"/>
    </source>
</evidence>
<feature type="domain" description="ABC transporter" evidence="4">
    <location>
        <begin position="4"/>
        <end position="252"/>
    </location>
</feature>
<evidence type="ECO:0000256" key="3">
    <source>
        <dbReference type="ARBA" id="ARBA00022840"/>
    </source>
</evidence>
<dbReference type="RefSeq" id="WP_269332891.1">
    <property type="nucleotide sequence ID" value="NZ_JAMZFT010000002.1"/>
</dbReference>
<dbReference type="SUPFAM" id="SSF52540">
    <property type="entry name" value="P-loop containing nucleoside triphosphate hydrolases"/>
    <property type="match status" value="1"/>
</dbReference>
<dbReference type="Pfam" id="PF00005">
    <property type="entry name" value="ABC_tran"/>
    <property type="match status" value="1"/>
</dbReference>
<dbReference type="CDD" id="cd03219">
    <property type="entry name" value="ABC_Mj1267_LivG_branched"/>
    <property type="match status" value="1"/>
</dbReference>
<evidence type="ECO:0000313" key="6">
    <source>
        <dbReference type="Proteomes" id="UP001055804"/>
    </source>
</evidence>
<dbReference type="SMART" id="SM00382">
    <property type="entry name" value="AAA"/>
    <property type="match status" value="1"/>
</dbReference>
<dbReference type="GO" id="GO:0005886">
    <property type="term" value="C:plasma membrane"/>
    <property type="evidence" value="ECO:0007669"/>
    <property type="project" value="TreeGrafter"/>
</dbReference>
<name>A0A9J6PEU0_9PROT</name>
<dbReference type="EMBL" id="JAMZFT010000002">
    <property type="protein sequence ID" value="MCP1336950.1"/>
    <property type="molecule type" value="Genomic_DNA"/>
</dbReference>
<protein>
    <submittedName>
        <fullName evidence="5">ABC transporter ATP-binding protein</fullName>
    </submittedName>
</protein>
<accession>A0A9J6PEU0</accession>
<comment type="caution">
    <text evidence="5">The sequence shown here is derived from an EMBL/GenBank/DDBJ whole genome shotgun (WGS) entry which is preliminary data.</text>
</comment>
<dbReference type="Pfam" id="PF12399">
    <property type="entry name" value="BCA_ABC_TP_C"/>
    <property type="match status" value="1"/>
</dbReference>
<sequence>MSLLQVRDLAVHFGGVKAVDGVSFDVEAGEVFTIVGPNGAGKSTIFNLISRFYEPSAGRIVFDGRDITRLQAHEIAPLGIARTFQNIELFDHSTVLANLLVGRHTARRTAWWQDVLFLPAVRRAEVEDRRIVEEVIDFLELQPYRNKLIAGLPYGVRKVVEIARALALRPKLILLDEPASGLSVEETQDMAFWIEDMQKDMGLTVLMVEHDMNLVSRVSTRVLAMANGQPLALGTPAEVQKDPAVIEAYLGTGHAGKGQTGKGQTGGEAHA</sequence>
<keyword evidence="1" id="KW-0813">Transport</keyword>
<organism evidence="5 6">
    <name type="scientific">Futiania mangrovi</name>
    <dbReference type="NCBI Taxonomy" id="2959716"/>
    <lineage>
        <taxon>Bacteria</taxon>
        <taxon>Pseudomonadati</taxon>
        <taxon>Pseudomonadota</taxon>
        <taxon>Alphaproteobacteria</taxon>
        <taxon>Futianiales</taxon>
        <taxon>Futianiaceae</taxon>
        <taxon>Futiania</taxon>
    </lineage>
</organism>
<proteinExistence type="predicted"/>
<dbReference type="InterPro" id="IPR027417">
    <property type="entry name" value="P-loop_NTPase"/>
</dbReference>
<dbReference type="AlphaFoldDB" id="A0A9J6PEU0"/>
<dbReference type="GO" id="GO:0016887">
    <property type="term" value="F:ATP hydrolysis activity"/>
    <property type="evidence" value="ECO:0007669"/>
    <property type="project" value="InterPro"/>
</dbReference>
<reference evidence="5" key="1">
    <citation type="submission" date="2022-06" db="EMBL/GenBank/DDBJ databases">
        <title>Isolation and Genomics of Futiania mangrovii gen. nov., sp. nov., a Rare and Metabolically-versatile member in the Class Alphaproteobacteria.</title>
        <authorList>
            <person name="Liu L."/>
            <person name="Huang W.-C."/>
            <person name="Pan J."/>
            <person name="Li J."/>
            <person name="Huang Y."/>
            <person name="Du H."/>
            <person name="Liu Y."/>
            <person name="Li M."/>
        </authorList>
    </citation>
    <scope>NUCLEOTIDE SEQUENCE</scope>
    <source>
        <strain evidence="5">FT118</strain>
    </source>
</reference>
<evidence type="ECO:0000256" key="1">
    <source>
        <dbReference type="ARBA" id="ARBA00022448"/>
    </source>
</evidence>
<keyword evidence="3 5" id="KW-0067">ATP-binding</keyword>
<gene>
    <name evidence="5" type="ORF">NJQ99_11060</name>
</gene>
<dbReference type="FunFam" id="3.40.50.300:FF:000421">
    <property type="entry name" value="Branched-chain amino acid ABC transporter ATP-binding protein"/>
    <property type="match status" value="1"/>
</dbReference>
<dbReference type="Proteomes" id="UP001055804">
    <property type="component" value="Unassembled WGS sequence"/>
</dbReference>
<keyword evidence="2" id="KW-0547">Nucleotide-binding</keyword>
<evidence type="ECO:0000259" key="4">
    <source>
        <dbReference type="PROSITE" id="PS50893"/>
    </source>
</evidence>